<dbReference type="OrthoDB" id="2081738at2"/>
<protein>
    <submittedName>
        <fullName evidence="1">Uncharacterized protein</fullName>
    </submittedName>
</protein>
<dbReference type="InterPro" id="IPR025680">
    <property type="entry name" value="DddI"/>
</dbReference>
<name>A0A330HM91_9HYPH</name>
<comment type="caution">
    <text evidence="1">The sequence shown here is derived from an EMBL/GenBank/DDBJ whole genome shotgun (WGS) entry which is preliminary data.</text>
</comment>
<dbReference type="AlphaFoldDB" id="A0A330HM91"/>
<accession>A0A330HM91</accession>
<keyword evidence="2" id="KW-1185">Reference proteome</keyword>
<dbReference type="RefSeq" id="WP_112098487.1">
    <property type="nucleotide sequence ID" value="NZ_QMBP01000007.1"/>
</dbReference>
<proteinExistence type="predicted"/>
<sequence>MRVTFNGVAQSYEALEDFASALGRFEVQQFELFISALSGQSISMLRHGRNAWLMYLRFEGDRGSVTQGTQHVNATCTYTLANGQVDEYPLSWCIPIEQCYEAMAHFFRSGGRRYDLVPWQEP</sequence>
<reference evidence="1 2" key="1">
    <citation type="submission" date="2018-07" db="EMBL/GenBank/DDBJ databases">
        <title>Diversity of Mesorhizobium strains in Brazil.</title>
        <authorList>
            <person name="Helene L.C.F."/>
            <person name="Dall'Agnol R."/>
            <person name="Delamuta J.R.M."/>
            <person name="Hungria M."/>
        </authorList>
    </citation>
    <scope>NUCLEOTIDE SEQUENCE [LARGE SCALE GENOMIC DNA]</scope>
    <source>
        <strain evidence="1 2">AC99b</strain>
    </source>
</reference>
<evidence type="ECO:0000313" key="1">
    <source>
        <dbReference type="EMBL" id="RAZ89766.1"/>
    </source>
</evidence>
<dbReference type="Pfam" id="PF14430">
    <property type="entry name" value="Imm1"/>
    <property type="match status" value="1"/>
</dbReference>
<dbReference type="EMBL" id="QMBP01000007">
    <property type="protein sequence ID" value="RAZ89766.1"/>
    <property type="molecule type" value="Genomic_DNA"/>
</dbReference>
<evidence type="ECO:0000313" key="2">
    <source>
        <dbReference type="Proteomes" id="UP000251558"/>
    </source>
</evidence>
<gene>
    <name evidence="1" type="ORF">DPM33_16390</name>
</gene>
<dbReference type="Proteomes" id="UP000251558">
    <property type="component" value="Unassembled WGS sequence"/>
</dbReference>
<organism evidence="1 2">
    <name type="scientific">Mesorhizobium hawassense</name>
    <dbReference type="NCBI Taxonomy" id="1209954"/>
    <lineage>
        <taxon>Bacteria</taxon>
        <taxon>Pseudomonadati</taxon>
        <taxon>Pseudomonadota</taxon>
        <taxon>Alphaproteobacteria</taxon>
        <taxon>Hyphomicrobiales</taxon>
        <taxon>Phyllobacteriaceae</taxon>
        <taxon>Mesorhizobium</taxon>
    </lineage>
</organism>